<dbReference type="Proteomes" id="UP000247702">
    <property type="component" value="Unassembled WGS sequence"/>
</dbReference>
<dbReference type="PANTHER" id="PTHR38409">
    <property type="entry name" value="MDM10-COMPLEMENTING PROTEIN 1"/>
    <property type="match status" value="1"/>
</dbReference>
<feature type="transmembrane region" description="Helical" evidence="1">
    <location>
        <begin position="216"/>
        <end position="241"/>
    </location>
</feature>
<evidence type="ECO:0000313" key="3">
    <source>
        <dbReference type="EMBL" id="GBC03305.1"/>
    </source>
</evidence>
<feature type="transmembrane region" description="Helical" evidence="1">
    <location>
        <begin position="27"/>
        <end position="47"/>
    </location>
</feature>
<evidence type="ECO:0000313" key="5">
    <source>
        <dbReference type="Proteomes" id="UP000247702"/>
    </source>
</evidence>
<evidence type="ECO:0000259" key="2">
    <source>
        <dbReference type="Pfam" id="PF07950"/>
    </source>
</evidence>
<comment type="caution">
    <text evidence="3">The sequence shown here is derived from an EMBL/GenBank/DDBJ whole genome shotgun (WGS) entry which is preliminary data.</text>
</comment>
<dbReference type="AlphaFoldDB" id="A0A2Z6RY13"/>
<reference evidence="3 5" key="1">
    <citation type="submission" date="2017-11" db="EMBL/GenBank/DDBJ databases">
        <title>The genome of Rhizophagus clarus HR1 reveals common genetic basis of auxotrophy among arbuscular mycorrhizal fungi.</title>
        <authorList>
            <person name="Kobayashi Y."/>
        </authorList>
    </citation>
    <scope>NUCLEOTIDE SEQUENCE [LARGE SCALE GENOMIC DNA]</scope>
    <source>
        <strain evidence="3 5">HR1</strain>
    </source>
</reference>
<proteinExistence type="predicted"/>
<gene>
    <name evidence="4" type="ORF">RCL2_001658000</name>
    <name evidence="3" type="ORF">RclHR1_05060008</name>
</gene>
<feature type="transmembrane region" description="Helical" evidence="1">
    <location>
        <begin position="262"/>
        <end position="283"/>
    </location>
</feature>
<dbReference type="GO" id="GO:0055088">
    <property type="term" value="P:lipid homeostasis"/>
    <property type="evidence" value="ECO:0007669"/>
    <property type="project" value="InterPro"/>
</dbReference>
<evidence type="ECO:0000256" key="1">
    <source>
        <dbReference type="SAM" id="Phobius"/>
    </source>
</evidence>
<dbReference type="PANTHER" id="PTHR38409:SF1">
    <property type="entry name" value="MITOCHONDRIAL ADAPTER PROTEIN MCP1"/>
    <property type="match status" value="1"/>
</dbReference>
<keyword evidence="1" id="KW-0472">Membrane</keyword>
<feature type="domain" description="Mitochondrial adapter protein MCP1 transmembrane" evidence="2">
    <location>
        <begin position="176"/>
        <end position="288"/>
    </location>
</feature>
<dbReference type="STRING" id="94130.A0A2Z6RY13"/>
<keyword evidence="1" id="KW-1133">Transmembrane helix</keyword>
<organism evidence="3 5">
    <name type="scientific">Rhizophagus clarus</name>
    <dbReference type="NCBI Taxonomy" id="94130"/>
    <lineage>
        <taxon>Eukaryota</taxon>
        <taxon>Fungi</taxon>
        <taxon>Fungi incertae sedis</taxon>
        <taxon>Mucoromycota</taxon>
        <taxon>Glomeromycotina</taxon>
        <taxon>Glomeromycetes</taxon>
        <taxon>Glomerales</taxon>
        <taxon>Glomeraceae</taxon>
        <taxon>Rhizophagus</taxon>
    </lineage>
</organism>
<feature type="transmembrane region" description="Helical" evidence="1">
    <location>
        <begin position="83"/>
        <end position="102"/>
    </location>
</feature>
<feature type="transmembrane region" description="Helical" evidence="1">
    <location>
        <begin position="170"/>
        <end position="188"/>
    </location>
</feature>
<dbReference type="EMBL" id="BLAL01000191">
    <property type="protein sequence ID" value="GES89692.1"/>
    <property type="molecule type" value="Genomic_DNA"/>
</dbReference>
<sequence length="313" mass="34517">MSQSKPSSNENESSGNGSPVRITVPKVYVCLTIIQTGTAVVFGTFLATHLSAPALSLVGGIDLTNRTIVFGRVYYQNKFLEPLVVFGALIGHVGAGIAKRCIKIYWKYKKQDERKLAGTVHEKVEKTTTDEKDNQGNVLRQKITTKTTTTVTGSYITRALSSLLPNHHTIGYILIPVVFGHAYINRILPKRCLGDSSLINATYVTLSLRNWPRSSYLALTALIGLTAYHITSGAPVAYRVLRGFLFKKNREKLQAEATKKDRVLRHGIAAVSVGLLTAGLLVIGGKFGKDPRIPLRTEYLKVYGQVYPQSWIR</sequence>
<accession>A0A2Z6RY13</accession>
<evidence type="ECO:0000313" key="4">
    <source>
        <dbReference type="EMBL" id="GES89692.1"/>
    </source>
</evidence>
<keyword evidence="5" id="KW-1185">Reference proteome</keyword>
<dbReference type="InterPro" id="IPR012472">
    <property type="entry name" value="MCP1_TM"/>
</dbReference>
<keyword evidence="1" id="KW-0812">Transmembrane</keyword>
<dbReference type="InterPro" id="IPR039960">
    <property type="entry name" value="MCP1"/>
</dbReference>
<name>A0A2Z6RY13_9GLOM</name>
<dbReference type="Proteomes" id="UP000615446">
    <property type="component" value="Unassembled WGS sequence"/>
</dbReference>
<dbReference type="EMBL" id="BEXD01003878">
    <property type="protein sequence ID" value="GBC03305.1"/>
    <property type="molecule type" value="Genomic_DNA"/>
</dbReference>
<reference evidence="4" key="2">
    <citation type="submission" date="2019-10" db="EMBL/GenBank/DDBJ databases">
        <title>Conservation and host-specific expression of non-tandemly repeated heterogenous ribosome RNA gene in arbuscular mycorrhizal fungi.</title>
        <authorList>
            <person name="Maeda T."/>
            <person name="Kobayashi Y."/>
            <person name="Nakagawa T."/>
            <person name="Ezawa T."/>
            <person name="Yamaguchi K."/>
            <person name="Bino T."/>
            <person name="Nishimoto Y."/>
            <person name="Shigenobu S."/>
            <person name="Kawaguchi M."/>
        </authorList>
    </citation>
    <scope>NUCLEOTIDE SEQUENCE</scope>
    <source>
        <strain evidence="4">HR1</strain>
    </source>
</reference>
<dbReference type="OrthoDB" id="10259513at2759"/>
<protein>
    <recommendedName>
        <fullName evidence="2">Mitochondrial adapter protein MCP1 transmembrane domain-containing protein</fullName>
    </recommendedName>
</protein>
<dbReference type="Pfam" id="PF07950">
    <property type="entry name" value="MCP1_TM"/>
    <property type="match status" value="1"/>
</dbReference>